<feature type="domain" description="ABC transporter" evidence="11">
    <location>
        <begin position="2"/>
        <end position="238"/>
    </location>
</feature>
<protein>
    <submittedName>
        <fullName evidence="12">Iron-hydroxamate transporter ATP-binding subunit</fullName>
    </submittedName>
</protein>
<accession>A0A3A1YKQ3</accession>
<dbReference type="GO" id="GO:0006826">
    <property type="term" value="P:iron ion transport"/>
    <property type="evidence" value="ECO:0007669"/>
    <property type="project" value="UniProtKB-KW"/>
</dbReference>
<comment type="subcellular location">
    <subcellularLocation>
        <location evidence="1">Cell membrane</location>
        <topology evidence="1">Peripheral membrane protein</topology>
    </subcellularLocation>
</comment>
<sequence length="255" mass="28461">MFKLSNVEFNLEGRALLAPLSMEFLPGKVYGLIGHNGSGKSTLLKLLARQETPSMGSILFLDREIKDYKAKEFARSVAYLPQYLPVQTFLTASELVAMGRFAWQGLFSRSSDEDKKIVAESLKLTNTEKFAHSLVDNLSGGERSRVWLAMLLAQKTQFILLDEPLAALDVAHQVEVMKLLKDLSVKLGIGIIIVIHDINLAARFCDKLVALHTGKVIFEGDAQQLMQEEVLKDIYNIDLTVIDHPHEAGVKVSFY</sequence>
<keyword evidence="3" id="KW-0813">Transport</keyword>
<keyword evidence="13" id="KW-1185">Reference proteome</keyword>
<comment type="similarity">
    <text evidence="2">Belongs to the ABC transporter superfamily.</text>
</comment>
<dbReference type="Gene3D" id="3.40.50.300">
    <property type="entry name" value="P-loop containing nucleotide triphosphate hydrolases"/>
    <property type="match status" value="1"/>
</dbReference>
<dbReference type="InterPro" id="IPR051535">
    <property type="entry name" value="Siderophore_ABC-ATPase"/>
</dbReference>
<evidence type="ECO:0000256" key="2">
    <source>
        <dbReference type="ARBA" id="ARBA00005417"/>
    </source>
</evidence>
<evidence type="ECO:0000256" key="1">
    <source>
        <dbReference type="ARBA" id="ARBA00004202"/>
    </source>
</evidence>
<dbReference type="SUPFAM" id="SSF52540">
    <property type="entry name" value="P-loop containing nucleoside triphosphate hydrolases"/>
    <property type="match status" value="1"/>
</dbReference>
<keyword evidence="7 12" id="KW-0067">ATP-binding</keyword>
<keyword evidence="9" id="KW-0406">Ion transport</keyword>
<dbReference type="Proteomes" id="UP000265964">
    <property type="component" value="Unassembled WGS sequence"/>
</dbReference>
<organism evidence="12 13">
    <name type="scientific">Psittacicella gerlachiana</name>
    <dbReference type="NCBI Taxonomy" id="2028574"/>
    <lineage>
        <taxon>Bacteria</taxon>
        <taxon>Pseudomonadati</taxon>
        <taxon>Pseudomonadota</taxon>
        <taxon>Gammaproteobacteria</taxon>
        <taxon>Pasteurellales</taxon>
        <taxon>Psittacicellaceae</taxon>
        <taxon>Psittacicella</taxon>
    </lineage>
</organism>
<evidence type="ECO:0000313" key="13">
    <source>
        <dbReference type="Proteomes" id="UP000265964"/>
    </source>
</evidence>
<dbReference type="SMART" id="SM00382">
    <property type="entry name" value="AAA"/>
    <property type="match status" value="1"/>
</dbReference>
<reference evidence="12 13" key="1">
    <citation type="submission" date="2017-08" db="EMBL/GenBank/DDBJ databases">
        <title>Reclassification of Bisgaard taxon 37 and 44.</title>
        <authorList>
            <person name="Christensen H."/>
        </authorList>
    </citation>
    <scope>NUCLEOTIDE SEQUENCE [LARGE SCALE GENOMIC DNA]</scope>
    <source>
        <strain evidence="12 13">EEAB3T1</strain>
    </source>
</reference>
<evidence type="ECO:0000256" key="7">
    <source>
        <dbReference type="ARBA" id="ARBA00022840"/>
    </source>
</evidence>
<evidence type="ECO:0000256" key="8">
    <source>
        <dbReference type="ARBA" id="ARBA00023004"/>
    </source>
</evidence>
<evidence type="ECO:0000256" key="10">
    <source>
        <dbReference type="ARBA" id="ARBA00023136"/>
    </source>
</evidence>
<evidence type="ECO:0000256" key="6">
    <source>
        <dbReference type="ARBA" id="ARBA00022741"/>
    </source>
</evidence>
<dbReference type="FunFam" id="3.40.50.300:FF:000134">
    <property type="entry name" value="Iron-enterobactin ABC transporter ATP-binding protein"/>
    <property type="match status" value="1"/>
</dbReference>
<dbReference type="EMBL" id="NRJF01000007">
    <property type="protein sequence ID" value="RIY38762.1"/>
    <property type="molecule type" value="Genomic_DNA"/>
</dbReference>
<dbReference type="GO" id="GO:0005886">
    <property type="term" value="C:plasma membrane"/>
    <property type="evidence" value="ECO:0007669"/>
    <property type="project" value="UniProtKB-SubCell"/>
</dbReference>
<evidence type="ECO:0000259" key="11">
    <source>
        <dbReference type="PROSITE" id="PS50893"/>
    </source>
</evidence>
<dbReference type="PROSITE" id="PS00211">
    <property type="entry name" value="ABC_TRANSPORTER_1"/>
    <property type="match status" value="1"/>
</dbReference>
<dbReference type="OrthoDB" id="5292475at2"/>
<dbReference type="AlphaFoldDB" id="A0A3A1YKQ3"/>
<evidence type="ECO:0000256" key="9">
    <source>
        <dbReference type="ARBA" id="ARBA00023065"/>
    </source>
</evidence>
<dbReference type="GO" id="GO:0016887">
    <property type="term" value="F:ATP hydrolysis activity"/>
    <property type="evidence" value="ECO:0007669"/>
    <property type="project" value="InterPro"/>
</dbReference>
<keyword evidence="8" id="KW-0408">Iron</keyword>
<dbReference type="GO" id="GO:0005524">
    <property type="term" value="F:ATP binding"/>
    <property type="evidence" value="ECO:0007669"/>
    <property type="project" value="UniProtKB-KW"/>
</dbReference>
<proteinExistence type="inferred from homology"/>
<keyword evidence="10" id="KW-0472">Membrane</keyword>
<dbReference type="PANTHER" id="PTHR42771">
    <property type="entry name" value="IRON(3+)-HYDROXAMATE IMPORT ATP-BINDING PROTEIN FHUC"/>
    <property type="match status" value="1"/>
</dbReference>
<evidence type="ECO:0000256" key="5">
    <source>
        <dbReference type="ARBA" id="ARBA00022496"/>
    </source>
</evidence>
<dbReference type="InterPro" id="IPR027417">
    <property type="entry name" value="P-loop_NTPase"/>
</dbReference>
<dbReference type="InterPro" id="IPR003439">
    <property type="entry name" value="ABC_transporter-like_ATP-bd"/>
</dbReference>
<dbReference type="CDD" id="cd03214">
    <property type="entry name" value="ABC_Iron-Siderophores_B12_Hemin"/>
    <property type="match status" value="1"/>
</dbReference>
<dbReference type="InterPro" id="IPR017871">
    <property type="entry name" value="ABC_transporter-like_CS"/>
</dbReference>
<dbReference type="PANTHER" id="PTHR42771:SF2">
    <property type="entry name" value="IRON(3+)-HYDROXAMATE IMPORT ATP-BINDING PROTEIN FHUC"/>
    <property type="match status" value="1"/>
</dbReference>
<name>A0A3A1YKQ3_9GAMM</name>
<dbReference type="InterPro" id="IPR003593">
    <property type="entry name" value="AAA+_ATPase"/>
</dbReference>
<keyword evidence="6" id="KW-0547">Nucleotide-binding</keyword>
<dbReference type="RefSeq" id="WP_119533988.1">
    <property type="nucleotide sequence ID" value="NZ_NRJF01000007.1"/>
</dbReference>
<keyword evidence="5" id="KW-0410">Iron transport</keyword>
<evidence type="ECO:0000256" key="3">
    <source>
        <dbReference type="ARBA" id="ARBA00022448"/>
    </source>
</evidence>
<evidence type="ECO:0000313" key="12">
    <source>
        <dbReference type="EMBL" id="RIY38762.1"/>
    </source>
</evidence>
<dbReference type="PROSITE" id="PS50893">
    <property type="entry name" value="ABC_TRANSPORTER_2"/>
    <property type="match status" value="1"/>
</dbReference>
<dbReference type="Pfam" id="PF00005">
    <property type="entry name" value="ABC_tran"/>
    <property type="match status" value="1"/>
</dbReference>
<evidence type="ECO:0000256" key="4">
    <source>
        <dbReference type="ARBA" id="ARBA00022475"/>
    </source>
</evidence>
<comment type="caution">
    <text evidence="12">The sequence shown here is derived from an EMBL/GenBank/DDBJ whole genome shotgun (WGS) entry which is preliminary data.</text>
</comment>
<gene>
    <name evidence="12" type="ORF">CKF59_00285</name>
</gene>
<keyword evidence="4" id="KW-1003">Cell membrane</keyword>